<keyword evidence="1" id="KW-0812">Transmembrane</keyword>
<dbReference type="Proteomes" id="UP000199021">
    <property type="component" value="Unassembled WGS sequence"/>
</dbReference>
<organism evidence="2 3">
    <name type="scientific">Neolewinella agarilytica</name>
    <dbReference type="NCBI Taxonomy" id="478744"/>
    <lineage>
        <taxon>Bacteria</taxon>
        <taxon>Pseudomonadati</taxon>
        <taxon>Bacteroidota</taxon>
        <taxon>Saprospiria</taxon>
        <taxon>Saprospirales</taxon>
        <taxon>Lewinellaceae</taxon>
        <taxon>Neolewinella</taxon>
    </lineage>
</organism>
<keyword evidence="1" id="KW-0472">Membrane</keyword>
<feature type="transmembrane region" description="Helical" evidence="1">
    <location>
        <begin position="198"/>
        <end position="216"/>
    </location>
</feature>
<dbReference type="EMBL" id="FOFB01000019">
    <property type="protein sequence ID" value="SEQ93068.1"/>
    <property type="molecule type" value="Genomic_DNA"/>
</dbReference>
<keyword evidence="3" id="KW-1185">Reference proteome</keyword>
<dbReference type="OrthoDB" id="675847at2"/>
<evidence type="ECO:0000313" key="3">
    <source>
        <dbReference type="Proteomes" id="UP000199021"/>
    </source>
</evidence>
<feature type="transmembrane region" description="Helical" evidence="1">
    <location>
        <begin position="123"/>
        <end position="144"/>
    </location>
</feature>
<evidence type="ECO:0000256" key="1">
    <source>
        <dbReference type="SAM" id="Phobius"/>
    </source>
</evidence>
<keyword evidence="1" id="KW-1133">Transmembrane helix</keyword>
<reference evidence="3" key="1">
    <citation type="submission" date="2016-10" db="EMBL/GenBank/DDBJ databases">
        <authorList>
            <person name="Varghese N."/>
            <person name="Submissions S."/>
        </authorList>
    </citation>
    <scope>NUCLEOTIDE SEQUENCE [LARGE SCALE GENOMIC DNA]</scope>
    <source>
        <strain evidence="3">DSM 24740</strain>
    </source>
</reference>
<evidence type="ECO:0000313" key="2">
    <source>
        <dbReference type="EMBL" id="SEQ93068.1"/>
    </source>
</evidence>
<name>A0A1H9K252_9BACT</name>
<dbReference type="AlphaFoldDB" id="A0A1H9K252"/>
<dbReference type="STRING" id="478744.SAMN05444359_11947"/>
<protein>
    <submittedName>
        <fullName evidence="2">Uncharacterized protein</fullName>
    </submittedName>
</protein>
<accession>A0A1H9K252</accession>
<dbReference type="RefSeq" id="WP_090170467.1">
    <property type="nucleotide sequence ID" value="NZ_FOFB01000019.1"/>
</dbReference>
<sequence>MSPSFLATCFALIVGLTIELFSRAAGKSDWRLWAGIFVYALIQFAVAATGFYENTEAIPPRFLLNVLPAIALIIWLFTSERGKAFLNSLDLKKLTWVHVVRVPVELVLYSLFLQGSIPEIMTFSGNNFDIVMGLTAPAIIYFGYGKGMISPTLIKIWHIVGLILLINIIATAVLSVPFSFQQFGFEQPNVAVLKAPYNLLPAVIVPLVIVAHLVGLSRKPANK</sequence>
<feature type="transmembrane region" description="Helical" evidence="1">
    <location>
        <begin position="156"/>
        <end position="178"/>
    </location>
</feature>
<proteinExistence type="predicted"/>
<feature type="transmembrane region" description="Helical" evidence="1">
    <location>
        <begin position="99"/>
        <end position="117"/>
    </location>
</feature>
<gene>
    <name evidence="2" type="ORF">SAMN05444359_11947</name>
</gene>
<feature type="transmembrane region" description="Helical" evidence="1">
    <location>
        <begin position="58"/>
        <end position="78"/>
    </location>
</feature>
<feature type="transmembrane region" description="Helical" evidence="1">
    <location>
        <begin position="32"/>
        <end position="52"/>
    </location>
</feature>
<dbReference type="InParanoid" id="A0A1H9K252"/>
<feature type="transmembrane region" description="Helical" evidence="1">
    <location>
        <begin position="6"/>
        <end position="25"/>
    </location>
</feature>